<dbReference type="PANTHER" id="PTHR11592">
    <property type="entry name" value="GLUTATHIONE PEROXIDASE"/>
    <property type="match status" value="1"/>
</dbReference>
<proteinExistence type="inferred from homology"/>
<dbReference type="InterPro" id="IPR036249">
    <property type="entry name" value="Thioredoxin-like_sf"/>
</dbReference>
<name>A0A3M6F251_9PSED</name>
<comment type="similarity">
    <text evidence="1 4">Belongs to the glutathione peroxidase family.</text>
</comment>
<dbReference type="AlphaFoldDB" id="A0A3M6F251"/>
<sequence length="252" mass="28104">MKWSAPNVMRTWAMCFPMVRRRPGCVIASIRSAWTWYHAPEGDAAPRHATVAGLIYPYQYRQSACAAFRLTLTSVLMFPSRHCTLNSRPSLMSENLLSIPVTTIKGEQKTLADYAGKAVLVVNTASKCGFTPQYQGLEKLWLDCRDKGLVVLGFPCNQFGKQEPGDEGAISGFCELNYGVSFPLFKKIDVNGANAHPLFVRLKQQAPGLLGTERIKWNFTKFLIGRDGTLVKRFAPLTKPEELTGEIESLLR</sequence>
<dbReference type="PROSITE" id="PS00460">
    <property type="entry name" value="GLUTATHIONE_PEROXID_1"/>
    <property type="match status" value="1"/>
</dbReference>
<gene>
    <name evidence="5" type="ORF">ALP05_05091</name>
</gene>
<evidence type="ECO:0000313" key="5">
    <source>
        <dbReference type="EMBL" id="RMV74618.1"/>
    </source>
</evidence>
<dbReference type="PRINTS" id="PR01011">
    <property type="entry name" value="GLUTPROXDASE"/>
</dbReference>
<dbReference type="CDD" id="cd00340">
    <property type="entry name" value="GSH_Peroxidase"/>
    <property type="match status" value="1"/>
</dbReference>
<comment type="caution">
    <text evidence="5">The sequence shown here is derived from an EMBL/GenBank/DDBJ whole genome shotgun (WGS) entry which is preliminary data.</text>
</comment>
<reference evidence="5 6" key="1">
    <citation type="submission" date="2018-08" db="EMBL/GenBank/DDBJ databases">
        <title>Recombination of ecologically and evolutionarily significant loci maintains genetic cohesion in the Pseudomonas syringae species complex.</title>
        <authorList>
            <person name="Dillon M."/>
            <person name="Thakur S."/>
            <person name="Almeida R.N.D."/>
            <person name="Weir B.S."/>
            <person name="Guttman D.S."/>
        </authorList>
    </citation>
    <scope>NUCLEOTIDE SEQUENCE [LARGE SCALE GENOMIC DNA]</scope>
    <source>
        <strain evidence="5 6">ICMP 7496</strain>
    </source>
</reference>
<evidence type="ECO:0000256" key="2">
    <source>
        <dbReference type="ARBA" id="ARBA00022559"/>
    </source>
</evidence>
<dbReference type="SUPFAM" id="SSF52833">
    <property type="entry name" value="Thioredoxin-like"/>
    <property type="match status" value="1"/>
</dbReference>
<evidence type="ECO:0000313" key="6">
    <source>
        <dbReference type="Proteomes" id="UP000269872"/>
    </source>
</evidence>
<organism evidence="5 6">
    <name type="scientific">Pseudomonas caricapapayae</name>
    <dbReference type="NCBI Taxonomy" id="46678"/>
    <lineage>
        <taxon>Bacteria</taxon>
        <taxon>Pseudomonadati</taxon>
        <taxon>Pseudomonadota</taxon>
        <taxon>Gammaproteobacteria</taxon>
        <taxon>Pseudomonadales</taxon>
        <taxon>Pseudomonadaceae</taxon>
        <taxon>Pseudomonas</taxon>
    </lineage>
</organism>
<protein>
    <recommendedName>
        <fullName evidence="4">Glutathione peroxidase</fullName>
    </recommendedName>
</protein>
<dbReference type="Gene3D" id="3.40.30.10">
    <property type="entry name" value="Glutaredoxin"/>
    <property type="match status" value="1"/>
</dbReference>
<dbReference type="PROSITE" id="PS51355">
    <property type="entry name" value="GLUTATHIONE_PEROXID_3"/>
    <property type="match status" value="1"/>
</dbReference>
<dbReference type="Proteomes" id="UP000269872">
    <property type="component" value="Unassembled WGS sequence"/>
</dbReference>
<accession>A0A3M6F251</accession>
<evidence type="ECO:0000256" key="4">
    <source>
        <dbReference type="RuleBase" id="RU000499"/>
    </source>
</evidence>
<dbReference type="PANTHER" id="PTHR11592:SF78">
    <property type="entry name" value="GLUTATHIONE PEROXIDASE"/>
    <property type="match status" value="1"/>
</dbReference>
<dbReference type="PROSITE" id="PS00763">
    <property type="entry name" value="GLUTATHIONE_PEROXID_2"/>
    <property type="match status" value="1"/>
</dbReference>
<keyword evidence="3 4" id="KW-0560">Oxidoreductase</keyword>
<keyword evidence="2 4" id="KW-0575">Peroxidase</keyword>
<dbReference type="EMBL" id="RBUY01000107">
    <property type="protein sequence ID" value="RMV74618.1"/>
    <property type="molecule type" value="Genomic_DNA"/>
</dbReference>
<evidence type="ECO:0000256" key="1">
    <source>
        <dbReference type="ARBA" id="ARBA00006926"/>
    </source>
</evidence>
<dbReference type="InterPro" id="IPR000889">
    <property type="entry name" value="Glutathione_peroxidase"/>
</dbReference>
<dbReference type="InterPro" id="IPR029759">
    <property type="entry name" value="GPX_AS"/>
</dbReference>
<dbReference type="FunFam" id="3.40.30.10:FF:000010">
    <property type="entry name" value="Glutathione peroxidase"/>
    <property type="match status" value="1"/>
</dbReference>
<evidence type="ECO:0000256" key="3">
    <source>
        <dbReference type="ARBA" id="ARBA00023002"/>
    </source>
</evidence>
<dbReference type="GO" id="GO:0004601">
    <property type="term" value="F:peroxidase activity"/>
    <property type="evidence" value="ECO:0007669"/>
    <property type="project" value="UniProtKB-KW"/>
</dbReference>
<dbReference type="Pfam" id="PF00255">
    <property type="entry name" value="GSHPx"/>
    <property type="match status" value="1"/>
</dbReference>
<dbReference type="InterPro" id="IPR029760">
    <property type="entry name" value="GPX_CS"/>
</dbReference>
<dbReference type="GO" id="GO:0034599">
    <property type="term" value="P:cellular response to oxidative stress"/>
    <property type="evidence" value="ECO:0007669"/>
    <property type="project" value="TreeGrafter"/>
</dbReference>